<dbReference type="FunFam" id="3.30.70.270:FF:000001">
    <property type="entry name" value="Diguanylate cyclase domain protein"/>
    <property type="match status" value="1"/>
</dbReference>
<evidence type="ECO:0000259" key="4">
    <source>
        <dbReference type="PROSITE" id="PS50887"/>
    </source>
</evidence>
<dbReference type="InterPro" id="IPR035965">
    <property type="entry name" value="PAS-like_dom_sf"/>
</dbReference>
<dbReference type="SMART" id="SM00091">
    <property type="entry name" value="PAS"/>
    <property type="match status" value="1"/>
</dbReference>
<dbReference type="SUPFAM" id="SSF55073">
    <property type="entry name" value="Nucleotide cyclase"/>
    <property type="match status" value="1"/>
</dbReference>
<dbReference type="Pfam" id="PF00990">
    <property type="entry name" value="GGDEF"/>
    <property type="match status" value="1"/>
</dbReference>
<gene>
    <name evidence="5" type="ORF">F5I99_13980</name>
</gene>
<dbReference type="CDD" id="cd01949">
    <property type="entry name" value="GGDEF"/>
    <property type="match status" value="1"/>
</dbReference>
<dbReference type="PANTHER" id="PTHR46663">
    <property type="entry name" value="DIGUANYLATE CYCLASE DGCT-RELATED"/>
    <property type="match status" value="1"/>
</dbReference>
<dbReference type="SMART" id="SM00267">
    <property type="entry name" value="GGDEF"/>
    <property type="match status" value="1"/>
</dbReference>
<dbReference type="Gene3D" id="3.30.70.270">
    <property type="match status" value="1"/>
</dbReference>
<evidence type="ECO:0000313" key="6">
    <source>
        <dbReference type="Proteomes" id="UP000325606"/>
    </source>
</evidence>
<keyword evidence="6" id="KW-1185">Reference proteome</keyword>
<keyword evidence="2" id="KW-0175">Coiled coil</keyword>
<proteinExistence type="predicted"/>
<dbReference type="PROSITE" id="PS50887">
    <property type="entry name" value="GGDEF"/>
    <property type="match status" value="1"/>
</dbReference>
<feature type="coiled-coil region" evidence="2">
    <location>
        <begin position="43"/>
        <end position="70"/>
    </location>
</feature>
<dbReference type="Proteomes" id="UP000325606">
    <property type="component" value="Chromosome"/>
</dbReference>
<organism evidence="5 6">
    <name type="scientific">Nitrincola iocasae</name>
    <dbReference type="NCBI Taxonomy" id="2614693"/>
    <lineage>
        <taxon>Bacteria</taxon>
        <taxon>Pseudomonadati</taxon>
        <taxon>Pseudomonadota</taxon>
        <taxon>Gammaproteobacteria</taxon>
        <taxon>Oceanospirillales</taxon>
        <taxon>Oceanospirillaceae</taxon>
        <taxon>Nitrincola</taxon>
    </lineage>
</organism>
<sequence>MSMLKRSNHKAKARNAIASRAQRVPLPNNAQLRQHDRSLLSELQVHQIELEMQNEMLRKVQAELEDTRDRYADLFDFAPVPYLTLSDDGQISDANLAATALLAGDRAAIVGHGFAGFIDPDDLARWTRYMRAGWQVPGVHLPAFELWLRANGNTLLSAELHCMVTARSGASSSMRIALFDTTERRAAAAEMEQFAYLDSLTQLPNRRLFQDRLEQAVTASKRSGRYGAVLFLDLDGFKLLNDTHGHDAGDHLLIEIAHRLRTNLREGDTVARIGGDEFVMILERLDMSEAGAAQFAQEVGEKLKRIIAHRFDPEGIELQCTVSIGIRLFGPAAQVDDLLKQADQALYQAKRAGRNQISFFNATE</sequence>
<dbReference type="InterPro" id="IPR043128">
    <property type="entry name" value="Rev_trsase/Diguanyl_cyclase"/>
</dbReference>
<comment type="cofactor">
    <cofactor evidence="1">
        <name>Mg(2+)</name>
        <dbReference type="ChEBI" id="CHEBI:18420"/>
    </cofactor>
</comment>
<dbReference type="GO" id="GO:0003824">
    <property type="term" value="F:catalytic activity"/>
    <property type="evidence" value="ECO:0007669"/>
    <property type="project" value="UniProtKB-ARBA"/>
</dbReference>
<dbReference type="InterPro" id="IPR000160">
    <property type="entry name" value="GGDEF_dom"/>
</dbReference>
<feature type="region of interest" description="Disordered" evidence="3">
    <location>
        <begin position="1"/>
        <end position="20"/>
    </location>
</feature>
<dbReference type="EMBL" id="CP044222">
    <property type="protein sequence ID" value="QEW07513.1"/>
    <property type="molecule type" value="Genomic_DNA"/>
</dbReference>
<evidence type="ECO:0000256" key="3">
    <source>
        <dbReference type="SAM" id="MobiDB-lite"/>
    </source>
</evidence>
<dbReference type="KEGG" id="nik:F5I99_13980"/>
<evidence type="ECO:0000256" key="2">
    <source>
        <dbReference type="SAM" id="Coils"/>
    </source>
</evidence>
<dbReference type="SUPFAM" id="SSF55785">
    <property type="entry name" value="PYP-like sensor domain (PAS domain)"/>
    <property type="match status" value="1"/>
</dbReference>
<name>A0A5J6LGL5_9GAMM</name>
<dbReference type="PANTHER" id="PTHR46663:SF3">
    <property type="entry name" value="SLL0267 PROTEIN"/>
    <property type="match status" value="1"/>
</dbReference>
<dbReference type="InterPro" id="IPR029787">
    <property type="entry name" value="Nucleotide_cyclase"/>
</dbReference>
<protein>
    <submittedName>
        <fullName evidence="5">GGDEF domain-containing protein</fullName>
    </submittedName>
</protein>
<dbReference type="NCBIfam" id="TIGR00254">
    <property type="entry name" value="GGDEF"/>
    <property type="match status" value="1"/>
</dbReference>
<evidence type="ECO:0000313" key="5">
    <source>
        <dbReference type="EMBL" id="QEW07513.1"/>
    </source>
</evidence>
<dbReference type="Gene3D" id="3.30.450.20">
    <property type="entry name" value="PAS domain"/>
    <property type="match status" value="1"/>
</dbReference>
<feature type="compositionally biased region" description="Basic residues" evidence="3">
    <location>
        <begin position="1"/>
        <end position="13"/>
    </location>
</feature>
<dbReference type="AlphaFoldDB" id="A0A5J6LGL5"/>
<accession>A0A5J6LGL5</accession>
<feature type="domain" description="GGDEF" evidence="4">
    <location>
        <begin position="225"/>
        <end position="362"/>
    </location>
</feature>
<dbReference type="InterPro" id="IPR000014">
    <property type="entry name" value="PAS"/>
</dbReference>
<reference evidence="5 6" key="1">
    <citation type="submission" date="2019-09" db="EMBL/GenBank/DDBJ databases">
        <title>Nitrincola iocasae sp. nov., a bacterium isolated from the sediment collected at a cold seep field in South China Sea.</title>
        <authorList>
            <person name="Zhang H."/>
            <person name="Wang H."/>
            <person name="Li C."/>
        </authorList>
    </citation>
    <scope>NUCLEOTIDE SEQUENCE [LARGE SCALE GENOMIC DNA]</scope>
    <source>
        <strain evidence="5 6">KXZD1103</strain>
    </source>
</reference>
<evidence type="ECO:0000256" key="1">
    <source>
        <dbReference type="ARBA" id="ARBA00001946"/>
    </source>
</evidence>
<dbReference type="InterPro" id="IPR052163">
    <property type="entry name" value="DGC-Regulatory_Protein"/>
</dbReference>